<evidence type="ECO:0000313" key="6">
    <source>
        <dbReference type="Proteomes" id="UP000193870"/>
    </source>
</evidence>
<dbReference type="InterPro" id="IPR018511">
    <property type="entry name" value="Hemolysin-typ_Ca-bd_CS"/>
</dbReference>
<dbReference type="PANTHER" id="PTHR38340:SF1">
    <property type="entry name" value="S-LAYER PROTEIN"/>
    <property type="match status" value="1"/>
</dbReference>
<dbReference type="Proteomes" id="UP000193870">
    <property type="component" value="Unassembled WGS sequence"/>
</dbReference>
<evidence type="ECO:0000256" key="3">
    <source>
        <dbReference type="SAM" id="MobiDB-lite"/>
    </source>
</evidence>
<feature type="compositionally biased region" description="Basic and acidic residues" evidence="3">
    <location>
        <begin position="20"/>
        <end position="29"/>
    </location>
</feature>
<evidence type="ECO:0000259" key="4">
    <source>
        <dbReference type="Pfam" id="PF13403"/>
    </source>
</evidence>
<evidence type="ECO:0000256" key="2">
    <source>
        <dbReference type="ARBA" id="ARBA00022525"/>
    </source>
</evidence>
<dbReference type="InterPro" id="IPR028992">
    <property type="entry name" value="Hedgehog/Intein_dom"/>
</dbReference>
<name>A0A1Y5RH12_9RHOB</name>
<dbReference type="EMBL" id="FWFV01000001">
    <property type="protein sequence ID" value="SLN16426.1"/>
    <property type="molecule type" value="Genomic_DNA"/>
</dbReference>
<comment type="subcellular location">
    <subcellularLocation>
        <location evidence="1">Secreted</location>
    </subcellularLocation>
</comment>
<organism evidence="5 6">
    <name type="scientific">Palleronia marisminoris</name>
    <dbReference type="NCBI Taxonomy" id="315423"/>
    <lineage>
        <taxon>Bacteria</taxon>
        <taxon>Pseudomonadati</taxon>
        <taxon>Pseudomonadota</taxon>
        <taxon>Alphaproteobacteria</taxon>
        <taxon>Rhodobacterales</taxon>
        <taxon>Roseobacteraceae</taxon>
        <taxon>Palleronia</taxon>
    </lineage>
</organism>
<dbReference type="InterPro" id="IPR011049">
    <property type="entry name" value="Serralysin-like_metalloprot_C"/>
</dbReference>
<dbReference type="Pfam" id="PF13403">
    <property type="entry name" value="Hint_2"/>
    <property type="match status" value="1"/>
</dbReference>
<dbReference type="SUPFAM" id="SSF51294">
    <property type="entry name" value="Hedgehog/intein (Hint) domain"/>
    <property type="match status" value="1"/>
</dbReference>
<proteinExistence type="predicted"/>
<evidence type="ECO:0000313" key="5">
    <source>
        <dbReference type="EMBL" id="SLN16426.1"/>
    </source>
</evidence>
<dbReference type="PANTHER" id="PTHR38340">
    <property type="entry name" value="S-LAYER PROTEIN"/>
    <property type="match status" value="1"/>
</dbReference>
<feature type="domain" description="Hedgehog/Intein (Hint)" evidence="4">
    <location>
        <begin position="162"/>
        <end position="307"/>
    </location>
</feature>
<dbReference type="AlphaFoldDB" id="A0A1Y5RH12"/>
<dbReference type="PROSITE" id="PS00330">
    <property type="entry name" value="HEMOLYSIN_CALCIUM"/>
    <property type="match status" value="2"/>
</dbReference>
<dbReference type="Gene3D" id="2.170.16.10">
    <property type="entry name" value="Hedgehog/Intein (Hint) domain"/>
    <property type="match status" value="1"/>
</dbReference>
<sequence length="355" mass="38419">MANIYGTKGNDDLNGTSGNDRIDGDKGNDTLKGGAGNDFLYGGRGDDEIIAGDGNDFVDGGDGDDTIIGGGDNDNLNGGDGADRFVITLGSSGVNNTTVNGNRGGHDNDVLDISGLLKDGYAITNLVKNPDDNGFNGQIQLYNSTTNQWANINFSDIEEIVICFTPGTLITTPMGEIPVERLQVGERVITRDNGVQRIAWVGRKLLDGGMLRRQPALNPVLIRKGSLGMGLPERDMRVSPNHRMLTASDQAALYFEEREVLVAAKDLCHFDGVDQVEAPAVEYIHIMFERHEVILGDGAWTESFQPGHYSMRGLDAAQRAEILEIFPELADLSALQGIQSARRSLRRFEAALLRP</sequence>
<dbReference type="InterPro" id="IPR036844">
    <property type="entry name" value="Hint_dom_sf"/>
</dbReference>
<dbReference type="PRINTS" id="PR00313">
    <property type="entry name" value="CABNDNGRPT"/>
</dbReference>
<dbReference type="GO" id="GO:0005576">
    <property type="term" value="C:extracellular region"/>
    <property type="evidence" value="ECO:0007669"/>
    <property type="project" value="UniProtKB-SubCell"/>
</dbReference>
<evidence type="ECO:0000256" key="1">
    <source>
        <dbReference type="ARBA" id="ARBA00004613"/>
    </source>
</evidence>
<dbReference type="InterPro" id="IPR001343">
    <property type="entry name" value="Hemolysn_Ca-bd"/>
</dbReference>
<keyword evidence="6" id="KW-1185">Reference proteome</keyword>
<dbReference type="GO" id="GO:0005509">
    <property type="term" value="F:calcium ion binding"/>
    <property type="evidence" value="ECO:0007669"/>
    <property type="project" value="InterPro"/>
</dbReference>
<dbReference type="OrthoDB" id="6305173at2"/>
<dbReference type="InterPro" id="IPR050557">
    <property type="entry name" value="RTX_toxin/Mannuronan_C5-epim"/>
</dbReference>
<feature type="region of interest" description="Disordered" evidence="3">
    <location>
        <begin position="1"/>
        <end position="29"/>
    </location>
</feature>
<dbReference type="SUPFAM" id="SSF51120">
    <property type="entry name" value="beta-Roll"/>
    <property type="match status" value="1"/>
</dbReference>
<dbReference type="Gene3D" id="2.150.10.10">
    <property type="entry name" value="Serralysin-like metalloprotease, C-terminal"/>
    <property type="match status" value="1"/>
</dbReference>
<protein>
    <submittedName>
        <fullName evidence="5">Hemolysin, chromosomal</fullName>
    </submittedName>
</protein>
<reference evidence="5 6" key="1">
    <citation type="submission" date="2017-03" db="EMBL/GenBank/DDBJ databases">
        <authorList>
            <person name="Afonso C.L."/>
            <person name="Miller P.J."/>
            <person name="Scott M.A."/>
            <person name="Spackman E."/>
            <person name="Goraichik I."/>
            <person name="Dimitrov K.M."/>
            <person name="Suarez D.L."/>
            <person name="Swayne D.E."/>
        </authorList>
    </citation>
    <scope>NUCLEOTIDE SEQUENCE [LARGE SCALE GENOMIC DNA]</scope>
    <source>
        <strain evidence="5 6">CECT 7066</strain>
    </source>
</reference>
<gene>
    <name evidence="5" type="primary">hlyA_1</name>
    <name evidence="5" type="ORF">PAM7066_00377</name>
</gene>
<dbReference type="STRING" id="315423.SAMN04488020_101377"/>
<dbReference type="RefSeq" id="WP_085852407.1">
    <property type="nucleotide sequence ID" value="NZ_FOPF01000001.1"/>
</dbReference>
<accession>A0A1Y5RH12</accession>
<dbReference type="Pfam" id="PF00353">
    <property type="entry name" value="HemolysinCabind"/>
    <property type="match status" value="1"/>
</dbReference>
<keyword evidence="2" id="KW-0964">Secreted</keyword>